<feature type="compositionally biased region" description="Basic and acidic residues" evidence="1">
    <location>
        <begin position="58"/>
        <end position="76"/>
    </location>
</feature>
<evidence type="ECO:0000313" key="2">
    <source>
        <dbReference type="EMBL" id="OMO75458.1"/>
    </source>
</evidence>
<feature type="region of interest" description="Disordered" evidence="1">
    <location>
        <begin position="58"/>
        <end position="79"/>
    </location>
</feature>
<proteinExistence type="predicted"/>
<sequence length="100" mass="11598">MVRLWLSPDEVLYWEFQILSQVTGLTLCEETIPNLLELVFKVDPLGVKDGELAESRKEKDLMLEDQKSEKGEVKDDLLDDQDWEQVDSSSIYEEAHQNGR</sequence>
<name>A0A1R3HYM9_9ROSI</name>
<comment type="caution">
    <text evidence="2">The sequence shown here is derived from an EMBL/GenBank/DDBJ whole genome shotgun (WGS) entry which is preliminary data.</text>
</comment>
<keyword evidence="3" id="KW-1185">Reference proteome</keyword>
<protein>
    <submittedName>
        <fullName evidence="2">Uncharacterized protein</fullName>
    </submittedName>
</protein>
<evidence type="ECO:0000256" key="1">
    <source>
        <dbReference type="SAM" id="MobiDB-lite"/>
    </source>
</evidence>
<dbReference type="AlphaFoldDB" id="A0A1R3HYM9"/>
<accession>A0A1R3HYM9</accession>
<dbReference type="EMBL" id="AWUE01019205">
    <property type="protein sequence ID" value="OMO75458.1"/>
    <property type="molecule type" value="Genomic_DNA"/>
</dbReference>
<evidence type="ECO:0000313" key="3">
    <source>
        <dbReference type="Proteomes" id="UP000187203"/>
    </source>
</evidence>
<organism evidence="2 3">
    <name type="scientific">Corchorus olitorius</name>
    <dbReference type="NCBI Taxonomy" id="93759"/>
    <lineage>
        <taxon>Eukaryota</taxon>
        <taxon>Viridiplantae</taxon>
        <taxon>Streptophyta</taxon>
        <taxon>Embryophyta</taxon>
        <taxon>Tracheophyta</taxon>
        <taxon>Spermatophyta</taxon>
        <taxon>Magnoliopsida</taxon>
        <taxon>eudicotyledons</taxon>
        <taxon>Gunneridae</taxon>
        <taxon>Pentapetalae</taxon>
        <taxon>rosids</taxon>
        <taxon>malvids</taxon>
        <taxon>Malvales</taxon>
        <taxon>Malvaceae</taxon>
        <taxon>Grewioideae</taxon>
        <taxon>Apeibeae</taxon>
        <taxon>Corchorus</taxon>
    </lineage>
</organism>
<reference evidence="3" key="1">
    <citation type="submission" date="2013-09" db="EMBL/GenBank/DDBJ databases">
        <title>Corchorus olitorius genome sequencing.</title>
        <authorList>
            <person name="Alam M."/>
            <person name="Haque M.S."/>
            <person name="Islam M.S."/>
            <person name="Emdad E.M."/>
            <person name="Islam M.M."/>
            <person name="Ahmed B."/>
            <person name="Halim A."/>
            <person name="Hossen Q.M.M."/>
            <person name="Hossain M.Z."/>
            <person name="Ahmed R."/>
            <person name="Khan M.M."/>
            <person name="Islam R."/>
            <person name="Rashid M.M."/>
            <person name="Khan S.A."/>
            <person name="Rahman M.S."/>
            <person name="Alam M."/>
            <person name="Yahiya A.S."/>
            <person name="Khan M.S."/>
            <person name="Azam M.S."/>
            <person name="Haque T."/>
            <person name="Lashkar M.Z.H."/>
            <person name="Akhand A.I."/>
            <person name="Morshed G."/>
            <person name="Roy S."/>
            <person name="Uddin K.S."/>
            <person name="Rabeya T."/>
            <person name="Hossain A.S."/>
            <person name="Chowdhury A."/>
            <person name="Snigdha A.R."/>
            <person name="Mortoza M.S."/>
            <person name="Matin S.A."/>
            <person name="Hoque S.M.E."/>
            <person name="Islam M.K."/>
            <person name="Roy D.K."/>
            <person name="Haider R."/>
            <person name="Moosa M.M."/>
            <person name="Elias S.M."/>
            <person name="Hasan A.M."/>
            <person name="Jahan S."/>
            <person name="Shafiuddin M."/>
            <person name="Mahmood N."/>
            <person name="Shommy N.S."/>
        </authorList>
    </citation>
    <scope>NUCLEOTIDE SEQUENCE [LARGE SCALE GENOMIC DNA]</scope>
    <source>
        <strain evidence="3">cv. O-4</strain>
    </source>
</reference>
<gene>
    <name evidence="2" type="ORF">COLO4_26073</name>
</gene>
<dbReference type="Proteomes" id="UP000187203">
    <property type="component" value="Unassembled WGS sequence"/>
</dbReference>